<protein>
    <recommendedName>
        <fullName evidence="3">Glycosyltransferase subfamily 4-like N-terminal domain-containing protein</fullName>
    </recommendedName>
</protein>
<dbReference type="Pfam" id="PF13579">
    <property type="entry name" value="Glyco_trans_4_4"/>
    <property type="match status" value="1"/>
</dbReference>
<proteinExistence type="predicted"/>
<dbReference type="PANTHER" id="PTHR12526">
    <property type="entry name" value="GLYCOSYLTRANSFERASE"/>
    <property type="match status" value="1"/>
</dbReference>
<dbReference type="Pfam" id="PF13692">
    <property type="entry name" value="Glyco_trans_1_4"/>
    <property type="match status" value="1"/>
</dbReference>
<dbReference type="InterPro" id="IPR028098">
    <property type="entry name" value="Glyco_trans_4-like_N"/>
</dbReference>
<name>A0A1I6IDB5_9RHOB</name>
<dbReference type="Gene3D" id="3.40.50.2000">
    <property type="entry name" value="Glycogen Phosphorylase B"/>
    <property type="match status" value="2"/>
</dbReference>
<evidence type="ECO:0000256" key="2">
    <source>
        <dbReference type="ARBA" id="ARBA00022679"/>
    </source>
</evidence>
<keyword evidence="2" id="KW-0808">Transferase</keyword>
<gene>
    <name evidence="4" type="ORF">SAMN04488002_3708</name>
</gene>
<accession>A0A1I6IDB5</accession>
<feature type="domain" description="Glycosyltransferase subfamily 4-like N-terminal" evidence="3">
    <location>
        <begin position="37"/>
        <end position="176"/>
    </location>
</feature>
<dbReference type="OrthoDB" id="9790710at2"/>
<dbReference type="AlphaFoldDB" id="A0A1I6IDB5"/>
<evidence type="ECO:0000313" key="5">
    <source>
        <dbReference type="Proteomes" id="UP000199658"/>
    </source>
</evidence>
<organism evidence="4 5">
    <name type="scientific">Litoreibacter janthinus</name>
    <dbReference type="NCBI Taxonomy" id="670154"/>
    <lineage>
        <taxon>Bacteria</taxon>
        <taxon>Pseudomonadati</taxon>
        <taxon>Pseudomonadota</taxon>
        <taxon>Alphaproteobacteria</taxon>
        <taxon>Rhodobacterales</taxon>
        <taxon>Roseobacteraceae</taxon>
        <taxon>Litoreibacter</taxon>
    </lineage>
</organism>
<dbReference type="GO" id="GO:0016757">
    <property type="term" value="F:glycosyltransferase activity"/>
    <property type="evidence" value="ECO:0007669"/>
    <property type="project" value="UniProtKB-KW"/>
</dbReference>
<reference evidence="5" key="1">
    <citation type="submission" date="2016-10" db="EMBL/GenBank/DDBJ databases">
        <authorList>
            <person name="Varghese N."/>
            <person name="Submissions S."/>
        </authorList>
    </citation>
    <scope>NUCLEOTIDE SEQUENCE [LARGE SCALE GENOMIC DNA]</scope>
    <source>
        <strain evidence="5">DSM 26921</strain>
    </source>
</reference>
<dbReference type="EMBL" id="FOYO01000002">
    <property type="protein sequence ID" value="SFR64614.1"/>
    <property type="molecule type" value="Genomic_DNA"/>
</dbReference>
<keyword evidence="1" id="KW-0328">Glycosyltransferase</keyword>
<dbReference type="PANTHER" id="PTHR12526:SF629">
    <property type="entry name" value="TEICHURONIC ACID BIOSYNTHESIS GLYCOSYLTRANSFERASE TUAH-RELATED"/>
    <property type="match status" value="1"/>
</dbReference>
<dbReference type="STRING" id="670154.SAMN04488002_3708"/>
<keyword evidence="5" id="KW-1185">Reference proteome</keyword>
<sequence length="396" mass="44149">MSINTENKRDPASGRIDILHLTSAHPVSDTRIFVKEARALADAGYRVAVAGPGDITGHQTKDHVQVFTLARPKGRLARFTSFARSLYRFSVDMSPRVVHIHDPDLLLLAWFLKRHGIKTVYDVHEEFPKAILSRAWLGPLIIRRVAAQLVDRLERSAAGWLDGIVLADKQLADRFPQDRSVVTRNYLDMSEWPTTLPAPKEITPPLRCIYVGDISEARGLTRMCDAIHEANEAGIEATLELVGRISDTQRDTISNHPSARHIIQHGWGTRSEVASKLATSDIAFCLLEPTPAYREALPVKVLEYIVSGLQVIATDLPRLRSETLLNGAIHFVPWDAPKGALGAAIGKAKTTDRARQEQLQQVVIDHYNWANEAARLNDFYDRLLSDKASKEADSNE</sequence>
<dbReference type="Proteomes" id="UP000199658">
    <property type="component" value="Unassembled WGS sequence"/>
</dbReference>
<evidence type="ECO:0000259" key="3">
    <source>
        <dbReference type="Pfam" id="PF13579"/>
    </source>
</evidence>
<dbReference type="SUPFAM" id="SSF53756">
    <property type="entry name" value="UDP-Glycosyltransferase/glycogen phosphorylase"/>
    <property type="match status" value="1"/>
</dbReference>
<evidence type="ECO:0000313" key="4">
    <source>
        <dbReference type="EMBL" id="SFR64614.1"/>
    </source>
</evidence>
<dbReference type="RefSeq" id="WP_090220586.1">
    <property type="nucleotide sequence ID" value="NZ_FOYO01000002.1"/>
</dbReference>
<evidence type="ECO:0000256" key="1">
    <source>
        <dbReference type="ARBA" id="ARBA00022676"/>
    </source>
</evidence>